<dbReference type="OrthoDB" id="2013972at2759"/>
<accession>A0A3N4IUW6</accession>
<dbReference type="AlphaFoldDB" id="A0A3N4IUW6"/>
<keyword evidence="2" id="KW-0808">Transferase</keyword>
<keyword evidence="2" id="KW-0489">Methyltransferase</keyword>
<dbReference type="GO" id="GO:0032259">
    <property type="term" value="P:methylation"/>
    <property type="evidence" value="ECO:0007669"/>
    <property type="project" value="UniProtKB-KW"/>
</dbReference>
<evidence type="ECO:0000313" key="3">
    <source>
        <dbReference type="Proteomes" id="UP000275078"/>
    </source>
</evidence>
<dbReference type="PANTHER" id="PTHR43591">
    <property type="entry name" value="METHYLTRANSFERASE"/>
    <property type="match status" value="1"/>
</dbReference>
<dbReference type="STRING" id="1160509.A0A3N4IUW6"/>
<dbReference type="GO" id="GO:0008168">
    <property type="term" value="F:methyltransferase activity"/>
    <property type="evidence" value="ECO:0007669"/>
    <property type="project" value="UniProtKB-KW"/>
</dbReference>
<dbReference type="InterPro" id="IPR029063">
    <property type="entry name" value="SAM-dependent_MTases_sf"/>
</dbReference>
<feature type="compositionally biased region" description="Polar residues" evidence="1">
    <location>
        <begin position="91"/>
        <end position="107"/>
    </location>
</feature>
<sequence>MTTTMVGYHQYHPMETPYESSIASTAHLSGFSSHVLGIPPSDPFLDDASDFEYDPYDDDCFSDAGSETSLDSCSMRCNPHDRPLDPFPSPTEETTNNPIEMPDTQSAAGLPTIPAEAGLDSPPRHRIFVTEHEREYHAYRAGKYVFPEDMKEKDRGDLAHMMYTQLLEGELHTAPLDDPKRILDLGPGSGSWAIDMAMRYPAATVYTMDLSGFPANSPPPNITPIIHDFDLDWPFPTNYFDFIHCREIYGGTDSYQNLIKKIYKHLTPGGYVEITEMPPRVQSKRPEAVPSDFPLLRHIKLLNKALKVVGRDPEVIDHLHSYVHEANYIDITPTKTIAPLCTWAREARWKDVGRLNMLNFLEGLEGWSLAPCTRGLGMDANSVKRKTKRCNKGIMDRRMNMFCEIMRVVGRKPVVGESITEEKRALPSPAVIYPV</sequence>
<dbReference type="Proteomes" id="UP000275078">
    <property type="component" value="Unassembled WGS sequence"/>
</dbReference>
<reference evidence="2 3" key="1">
    <citation type="journal article" date="2018" name="Nat. Ecol. Evol.">
        <title>Pezizomycetes genomes reveal the molecular basis of ectomycorrhizal truffle lifestyle.</title>
        <authorList>
            <person name="Murat C."/>
            <person name="Payen T."/>
            <person name="Noel B."/>
            <person name="Kuo A."/>
            <person name="Morin E."/>
            <person name="Chen J."/>
            <person name="Kohler A."/>
            <person name="Krizsan K."/>
            <person name="Balestrini R."/>
            <person name="Da Silva C."/>
            <person name="Montanini B."/>
            <person name="Hainaut M."/>
            <person name="Levati E."/>
            <person name="Barry K.W."/>
            <person name="Belfiori B."/>
            <person name="Cichocki N."/>
            <person name="Clum A."/>
            <person name="Dockter R.B."/>
            <person name="Fauchery L."/>
            <person name="Guy J."/>
            <person name="Iotti M."/>
            <person name="Le Tacon F."/>
            <person name="Lindquist E.A."/>
            <person name="Lipzen A."/>
            <person name="Malagnac F."/>
            <person name="Mello A."/>
            <person name="Molinier V."/>
            <person name="Miyauchi S."/>
            <person name="Poulain J."/>
            <person name="Riccioni C."/>
            <person name="Rubini A."/>
            <person name="Sitrit Y."/>
            <person name="Splivallo R."/>
            <person name="Traeger S."/>
            <person name="Wang M."/>
            <person name="Zifcakova L."/>
            <person name="Wipf D."/>
            <person name="Zambonelli A."/>
            <person name="Paolocci F."/>
            <person name="Nowrousian M."/>
            <person name="Ottonello S."/>
            <person name="Baldrian P."/>
            <person name="Spatafora J.W."/>
            <person name="Henrissat B."/>
            <person name="Nagy L.G."/>
            <person name="Aury J.M."/>
            <person name="Wincker P."/>
            <person name="Grigoriev I.V."/>
            <person name="Bonfante P."/>
            <person name="Martin F.M."/>
        </authorList>
    </citation>
    <scope>NUCLEOTIDE SEQUENCE [LARGE SCALE GENOMIC DNA]</scope>
    <source>
        <strain evidence="2 3">RN42</strain>
    </source>
</reference>
<dbReference type="PANTHER" id="PTHR43591:SF24">
    <property type="entry name" value="2-METHOXY-6-POLYPRENYL-1,4-BENZOQUINOL METHYLASE, MITOCHONDRIAL"/>
    <property type="match status" value="1"/>
</dbReference>
<dbReference type="EMBL" id="ML119654">
    <property type="protein sequence ID" value="RPA85384.1"/>
    <property type="molecule type" value="Genomic_DNA"/>
</dbReference>
<dbReference type="Pfam" id="PF13489">
    <property type="entry name" value="Methyltransf_23"/>
    <property type="match status" value="1"/>
</dbReference>
<protein>
    <submittedName>
        <fullName evidence="2">S-adenosyl-L-methionine-dependent methyltransferase</fullName>
    </submittedName>
</protein>
<organism evidence="2 3">
    <name type="scientific">Ascobolus immersus RN42</name>
    <dbReference type="NCBI Taxonomy" id="1160509"/>
    <lineage>
        <taxon>Eukaryota</taxon>
        <taxon>Fungi</taxon>
        <taxon>Dikarya</taxon>
        <taxon>Ascomycota</taxon>
        <taxon>Pezizomycotina</taxon>
        <taxon>Pezizomycetes</taxon>
        <taxon>Pezizales</taxon>
        <taxon>Ascobolaceae</taxon>
        <taxon>Ascobolus</taxon>
    </lineage>
</organism>
<dbReference type="SUPFAM" id="SSF53335">
    <property type="entry name" value="S-adenosyl-L-methionine-dependent methyltransferases"/>
    <property type="match status" value="1"/>
</dbReference>
<evidence type="ECO:0000256" key="1">
    <source>
        <dbReference type="SAM" id="MobiDB-lite"/>
    </source>
</evidence>
<name>A0A3N4IUW6_ASCIM</name>
<proteinExistence type="predicted"/>
<dbReference type="CDD" id="cd02440">
    <property type="entry name" value="AdoMet_MTases"/>
    <property type="match status" value="1"/>
</dbReference>
<keyword evidence="3" id="KW-1185">Reference proteome</keyword>
<feature type="region of interest" description="Disordered" evidence="1">
    <location>
        <begin position="81"/>
        <end position="122"/>
    </location>
</feature>
<gene>
    <name evidence="2" type="ORF">BJ508DRAFT_303047</name>
</gene>
<evidence type="ECO:0000313" key="2">
    <source>
        <dbReference type="EMBL" id="RPA85384.1"/>
    </source>
</evidence>
<dbReference type="Gene3D" id="3.40.50.150">
    <property type="entry name" value="Vaccinia Virus protein VP39"/>
    <property type="match status" value="1"/>
</dbReference>